<protein>
    <submittedName>
        <fullName evidence="1">Uncharacterized protein</fullName>
    </submittedName>
</protein>
<dbReference type="EMBL" id="GGEC01092982">
    <property type="protein sequence ID" value="MBX73466.1"/>
    <property type="molecule type" value="Transcribed_RNA"/>
</dbReference>
<sequence length="30" mass="3431">MPSFVFFNTLLLHKTNSRSSTPFFKLPVSS</sequence>
<organism evidence="1">
    <name type="scientific">Rhizophora mucronata</name>
    <name type="common">Asiatic mangrove</name>
    <dbReference type="NCBI Taxonomy" id="61149"/>
    <lineage>
        <taxon>Eukaryota</taxon>
        <taxon>Viridiplantae</taxon>
        <taxon>Streptophyta</taxon>
        <taxon>Embryophyta</taxon>
        <taxon>Tracheophyta</taxon>
        <taxon>Spermatophyta</taxon>
        <taxon>Magnoliopsida</taxon>
        <taxon>eudicotyledons</taxon>
        <taxon>Gunneridae</taxon>
        <taxon>Pentapetalae</taxon>
        <taxon>rosids</taxon>
        <taxon>fabids</taxon>
        <taxon>Malpighiales</taxon>
        <taxon>Rhizophoraceae</taxon>
        <taxon>Rhizophora</taxon>
    </lineage>
</organism>
<proteinExistence type="predicted"/>
<accession>A0A2P2R2G7</accession>
<evidence type="ECO:0000313" key="1">
    <source>
        <dbReference type="EMBL" id="MBX73466.1"/>
    </source>
</evidence>
<dbReference type="AlphaFoldDB" id="A0A2P2R2G7"/>
<reference evidence="1" key="1">
    <citation type="submission" date="2018-02" db="EMBL/GenBank/DDBJ databases">
        <title>Rhizophora mucronata_Transcriptome.</title>
        <authorList>
            <person name="Meera S.P."/>
            <person name="Sreeshan A."/>
            <person name="Augustine A."/>
        </authorList>
    </citation>
    <scope>NUCLEOTIDE SEQUENCE</scope>
    <source>
        <tissue evidence="1">Leaf</tissue>
    </source>
</reference>
<name>A0A2P2R2G7_RHIMU</name>